<dbReference type="Pfam" id="PF02123">
    <property type="entry name" value="RdRP_4"/>
    <property type="match status" value="1"/>
</dbReference>
<evidence type="ECO:0000256" key="1">
    <source>
        <dbReference type="ARBA" id="ARBA00022741"/>
    </source>
</evidence>
<name>A0A7T8GV69_CALRO</name>
<feature type="non-terminal residue" evidence="2">
    <location>
        <position position="112"/>
    </location>
</feature>
<dbReference type="SUPFAM" id="SSF56672">
    <property type="entry name" value="DNA/RNA polymerases"/>
    <property type="match status" value="1"/>
</dbReference>
<dbReference type="InterPro" id="IPR001795">
    <property type="entry name" value="RNA-dir_pol_luteovirus"/>
</dbReference>
<accession>A0A7T8GV69</accession>
<reference evidence="3" key="1">
    <citation type="submission" date="2021-01" db="EMBL/GenBank/DDBJ databases">
        <title>Caligus Genome Assembly.</title>
        <authorList>
            <person name="Gallardo-Escarate C."/>
        </authorList>
    </citation>
    <scope>NUCLEOTIDE SEQUENCE [LARGE SCALE GENOMIC DNA]</scope>
</reference>
<dbReference type="GO" id="GO:0003723">
    <property type="term" value="F:RNA binding"/>
    <property type="evidence" value="ECO:0007669"/>
    <property type="project" value="InterPro"/>
</dbReference>
<dbReference type="GO" id="GO:0071897">
    <property type="term" value="P:DNA biosynthetic process"/>
    <property type="evidence" value="ECO:0007669"/>
    <property type="project" value="UniProtKB-ARBA"/>
</dbReference>
<gene>
    <name evidence="2" type="ORF">FKW44_018985</name>
</gene>
<dbReference type="AlphaFoldDB" id="A0A7T8GV69"/>
<dbReference type="InterPro" id="IPR043502">
    <property type="entry name" value="DNA/RNA_pol_sf"/>
</dbReference>
<dbReference type="GO" id="GO:0003968">
    <property type="term" value="F:RNA-directed RNA polymerase activity"/>
    <property type="evidence" value="ECO:0007669"/>
    <property type="project" value="InterPro"/>
</dbReference>
<protein>
    <submittedName>
        <fullName evidence="2">Uncharacterized protein</fullName>
    </submittedName>
</protein>
<dbReference type="GO" id="GO:0006351">
    <property type="term" value="P:DNA-templated transcription"/>
    <property type="evidence" value="ECO:0007669"/>
    <property type="project" value="InterPro"/>
</dbReference>
<keyword evidence="3" id="KW-1185">Reference proteome</keyword>
<evidence type="ECO:0000313" key="2">
    <source>
        <dbReference type="EMBL" id="QQP38418.1"/>
    </source>
</evidence>
<organism evidence="2 3">
    <name type="scientific">Caligus rogercresseyi</name>
    <name type="common">Sea louse</name>
    <dbReference type="NCBI Taxonomy" id="217165"/>
    <lineage>
        <taxon>Eukaryota</taxon>
        <taxon>Metazoa</taxon>
        <taxon>Ecdysozoa</taxon>
        <taxon>Arthropoda</taxon>
        <taxon>Crustacea</taxon>
        <taxon>Multicrustacea</taxon>
        <taxon>Hexanauplia</taxon>
        <taxon>Copepoda</taxon>
        <taxon>Siphonostomatoida</taxon>
        <taxon>Caligidae</taxon>
        <taxon>Caligus</taxon>
    </lineage>
</organism>
<keyword evidence="1" id="KW-0547">Nucleotide-binding</keyword>
<dbReference type="GO" id="GO:0000166">
    <property type="term" value="F:nucleotide binding"/>
    <property type="evidence" value="ECO:0007669"/>
    <property type="project" value="UniProtKB-KW"/>
</dbReference>
<evidence type="ECO:0000313" key="3">
    <source>
        <dbReference type="Proteomes" id="UP000595437"/>
    </source>
</evidence>
<proteinExistence type="predicted"/>
<sequence length="112" mass="12993">MRGTDFVHTLLNLAYFNIARDFLDRWLGLLADDLFHIHKGDDVWVDNKSWLWASGLYNVMRQMDFVFQAGKQLFGFNIGEFLRVLYQSGKAQGYLMRCTGTLILKPLQASEL</sequence>
<dbReference type="EMBL" id="CP045902">
    <property type="protein sequence ID" value="QQP38418.1"/>
    <property type="molecule type" value="Genomic_DNA"/>
</dbReference>
<dbReference type="Proteomes" id="UP000595437">
    <property type="component" value="Chromosome 13"/>
</dbReference>
<dbReference type="OrthoDB" id="10189659at2759"/>